<evidence type="ECO:0000256" key="10">
    <source>
        <dbReference type="ARBA" id="ARBA00023004"/>
    </source>
</evidence>
<dbReference type="GO" id="GO:0016705">
    <property type="term" value="F:oxidoreductase activity, acting on paired donors, with incorporation or reduction of molecular oxygen"/>
    <property type="evidence" value="ECO:0007669"/>
    <property type="project" value="InterPro"/>
</dbReference>
<dbReference type="GO" id="GO:0016020">
    <property type="term" value="C:membrane"/>
    <property type="evidence" value="ECO:0007669"/>
    <property type="project" value="UniProtKB-SubCell"/>
</dbReference>
<keyword evidence="8 14" id="KW-1133">Transmembrane helix</keyword>
<evidence type="ECO:0000256" key="13">
    <source>
        <dbReference type="PIRSR" id="PIRSR602401-1"/>
    </source>
</evidence>
<dbReference type="EMBL" id="MU151149">
    <property type="protein sequence ID" value="KAF9448806.1"/>
    <property type="molecule type" value="Genomic_DNA"/>
</dbReference>
<dbReference type="PANTHER" id="PTHR24305:SF166">
    <property type="entry name" value="CYTOCHROME P450 12A4, MITOCHONDRIAL-RELATED"/>
    <property type="match status" value="1"/>
</dbReference>
<dbReference type="PRINTS" id="PR00463">
    <property type="entry name" value="EP450I"/>
</dbReference>
<protein>
    <submittedName>
        <fullName evidence="15">Cytochrome P450</fullName>
    </submittedName>
</protein>
<keyword evidence="11" id="KW-0503">Monooxygenase</keyword>
<keyword evidence="9" id="KW-0560">Oxidoreductase</keyword>
<feature type="binding site" description="axial binding residue" evidence="13">
    <location>
        <position position="521"/>
    </location>
    <ligand>
        <name>heme</name>
        <dbReference type="ChEBI" id="CHEBI:30413"/>
    </ligand>
    <ligandPart>
        <name>Fe</name>
        <dbReference type="ChEBI" id="CHEBI:18248"/>
    </ligandPart>
</feature>
<proteinExistence type="inferred from homology"/>
<dbReference type="InterPro" id="IPR036396">
    <property type="entry name" value="Cyt_P450_sf"/>
</dbReference>
<sequence length="581" mass="65627">MLLTSVVSSQPMLGVTVSKTICTFLITLAIWRLLRRFIIKSAFDNLPGPPSRSWLFGNIPQLFTPNGWNFHHSILKRYGRAIKLRGVLGEQLLVTFDPKALHYILVKDQHIYEGSSAFIERNRQLLGEGLLSTRGEQHRKQKKMLNPVFSINHMREMSERTRCRLCCKFSLMIGSVPLFYEVTERLRATLKTKLANGPQEIDALHWMTRTALELIGQSGMGYSFDNLSGDDDIHPYSVSVKKFVPLGGGPVGFLVNQFVFPFAIKFNFPRLKRFLVECLPFQRAREFVKVIDVMHHTSIEIINAKKKALTSPNPEVVAEMMSKKDIISILMKANVTASKQDQLSDEEVLGQVSEQMTTFVFAGMDTTSSALSRTLWLLATHQDVQQRLREEIRGAQEDGQLSYDQLVSLPYLDAVCRETLRVYPPINLAPMRMARQDMILPFSKPIFDSTGKQVSEVFIPAGTNIIISVLGANCNPDLWGPDSYEWKPERWLSPLPKAVEDAHMPGIYSHLMTFLGGGRACIGFKFSQLEMKVVLSVLLSSFKFAMAEKEISWKMNGIAGPTVAGEDEMHPQLPLLMRLVE</sequence>
<keyword evidence="16" id="KW-1185">Reference proteome</keyword>
<comment type="caution">
    <text evidence="15">The sequence shown here is derived from an EMBL/GenBank/DDBJ whole genome shotgun (WGS) entry which is preliminary data.</text>
</comment>
<dbReference type="SUPFAM" id="SSF48264">
    <property type="entry name" value="Cytochrome P450"/>
    <property type="match status" value="1"/>
</dbReference>
<dbReference type="AlphaFoldDB" id="A0A9P6C1T3"/>
<gene>
    <name evidence="15" type="ORF">P691DRAFT_729023</name>
</gene>
<keyword evidence="5 13" id="KW-0349">Heme</keyword>
<evidence type="ECO:0000256" key="4">
    <source>
        <dbReference type="ARBA" id="ARBA00010617"/>
    </source>
</evidence>
<dbReference type="GO" id="GO:0005506">
    <property type="term" value="F:iron ion binding"/>
    <property type="evidence" value="ECO:0007669"/>
    <property type="project" value="InterPro"/>
</dbReference>
<comment type="cofactor">
    <cofactor evidence="1 13">
        <name>heme</name>
        <dbReference type="ChEBI" id="CHEBI:30413"/>
    </cofactor>
</comment>
<reference evidence="15" key="1">
    <citation type="submission" date="2020-11" db="EMBL/GenBank/DDBJ databases">
        <authorList>
            <consortium name="DOE Joint Genome Institute"/>
            <person name="Ahrendt S."/>
            <person name="Riley R."/>
            <person name="Andreopoulos W."/>
            <person name="Labutti K."/>
            <person name="Pangilinan J."/>
            <person name="Ruiz-Duenas F.J."/>
            <person name="Barrasa J.M."/>
            <person name="Sanchez-Garcia M."/>
            <person name="Camarero S."/>
            <person name="Miyauchi S."/>
            <person name="Serrano A."/>
            <person name="Linde D."/>
            <person name="Babiker R."/>
            <person name="Drula E."/>
            <person name="Ayuso-Fernandez I."/>
            <person name="Pacheco R."/>
            <person name="Padilla G."/>
            <person name="Ferreira P."/>
            <person name="Barriuso J."/>
            <person name="Kellner H."/>
            <person name="Castanera R."/>
            <person name="Alfaro M."/>
            <person name="Ramirez L."/>
            <person name="Pisabarro A.G."/>
            <person name="Kuo A."/>
            <person name="Tritt A."/>
            <person name="Lipzen A."/>
            <person name="He G."/>
            <person name="Yan M."/>
            <person name="Ng V."/>
            <person name="Cullen D."/>
            <person name="Martin F."/>
            <person name="Rosso M.-N."/>
            <person name="Henrissat B."/>
            <person name="Hibbett D."/>
            <person name="Martinez A.T."/>
            <person name="Grigoriev I.V."/>
        </authorList>
    </citation>
    <scope>NUCLEOTIDE SEQUENCE</scope>
    <source>
        <strain evidence="15">MF-IS2</strain>
    </source>
</reference>
<keyword evidence="6 14" id="KW-0812">Transmembrane</keyword>
<accession>A0A9P6C1T3</accession>
<evidence type="ECO:0000256" key="12">
    <source>
        <dbReference type="ARBA" id="ARBA00023136"/>
    </source>
</evidence>
<comment type="pathway">
    <text evidence="3">Secondary metabolite biosynthesis; terpenoid biosynthesis.</text>
</comment>
<dbReference type="OrthoDB" id="1470350at2759"/>
<comment type="subcellular location">
    <subcellularLocation>
        <location evidence="2">Membrane</location>
    </subcellularLocation>
</comment>
<evidence type="ECO:0000256" key="7">
    <source>
        <dbReference type="ARBA" id="ARBA00022723"/>
    </source>
</evidence>
<comment type="similarity">
    <text evidence="4">Belongs to the cytochrome P450 family.</text>
</comment>
<dbReference type="Proteomes" id="UP000807342">
    <property type="component" value="Unassembled WGS sequence"/>
</dbReference>
<dbReference type="Pfam" id="PF00067">
    <property type="entry name" value="p450"/>
    <property type="match status" value="1"/>
</dbReference>
<evidence type="ECO:0000256" key="3">
    <source>
        <dbReference type="ARBA" id="ARBA00004721"/>
    </source>
</evidence>
<evidence type="ECO:0000256" key="5">
    <source>
        <dbReference type="ARBA" id="ARBA00022617"/>
    </source>
</evidence>
<dbReference type="GO" id="GO:0020037">
    <property type="term" value="F:heme binding"/>
    <property type="evidence" value="ECO:0007669"/>
    <property type="project" value="InterPro"/>
</dbReference>
<evidence type="ECO:0000256" key="14">
    <source>
        <dbReference type="SAM" id="Phobius"/>
    </source>
</evidence>
<dbReference type="InterPro" id="IPR050121">
    <property type="entry name" value="Cytochrome_P450_monoxygenase"/>
</dbReference>
<dbReference type="CDD" id="cd11069">
    <property type="entry name" value="CYP_FUM15-like"/>
    <property type="match status" value="1"/>
</dbReference>
<dbReference type="GO" id="GO:0004497">
    <property type="term" value="F:monooxygenase activity"/>
    <property type="evidence" value="ECO:0007669"/>
    <property type="project" value="UniProtKB-KW"/>
</dbReference>
<organism evidence="15 16">
    <name type="scientific">Macrolepiota fuliginosa MF-IS2</name>
    <dbReference type="NCBI Taxonomy" id="1400762"/>
    <lineage>
        <taxon>Eukaryota</taxon>
        <taxon>Fungi</taxon>
        <taxon>Dikarya</taxon>
        <taxon>Basidiomycota</taxon>
        <taxon>Agaricomycotina</taxon>
        <taxon>Agaricomycetes</taxon>
        <taxon>Agaricomycetidae</taxon>
        <taxon>Agaricales</taxon>
        <taxon>Agaricineae</taxon>
        <taxon>Agaricaceae</taxon>
        <taxon>Macrolepiota</taxon>
    </lineage>
</organism>
<evidence type="ECO:0000256" key="9">
    <source>
        <dbReference type="ARBA" id="ARBA00023002"/>
    </source>
</evidence>
<evidence type="ECO:0000256" key="2">
    <source>
        <dbReference type="ARBA" id="ARBA00004370"/>
    </source>
</evidence>
<dbReference type="InterPro" id="IPR002401">
    <property type="entry name" value="Cyt_P450_E_grp-I"/>
</dbReference>
<dbReference type="PRINTS" id="PR00385">
    <property type="entry name" value="P450"/>
</dbReference>
<evidence type="ECO:0000256" key="8">
    <source>
        <dbReference type="ARBA" id="ARBA00022989"/>
    </source>
</evidence>
<name>A0A9P6C1T3_9AGAR</name>
<dbReference type="Gene3D" id="1.10.630.10">
    <property type="entry name" value="Cytochrome P450"/>
    <property type="match status" value="1"/>
</dbReference>
<keyword evidence="10 13" id="KW-0408">Iron</keyword>
<keyword evidence="7 13" id="KW-0479">Metal-binding</keyword>
<evidence type="ECO:0000256" key="11">
    <source>
        <dbReference type="ARBA" id="ARBA00023033"/>
    </source>
</evidence>
<evidence type="ECO:0000256" key="1">
    <source>
        <dbReference type="ARBA" id="ARBA00001971"/>
    </source>
</evidence>
<evidence type="ECO:0000313" key="15">
    <source>
        <dbReference type="EMBL" id="KAF9448806.1"/>
    </source>
</evidence>
<evidence type="ECO:0000313" key="16">
    <source>
        <dbReference type="Proteomes" id="UP000807342"/>
    </source>
</evidence>
<feature type="transmembrane region" description="Helical" evidence="14">
    <location>
        <begin position="12"/>
        <end position="34"/>
    </location>
</feature>
<keyword evidence="12 14" id="KW-0472">Membrane</keyword>
<dbReference type="InterPro" id="IPR001128">
    <property type="entry name" value="Cyt_P450"/>
</dbReference>
<dbReference type="PANTHER" id="PTHR24305">
    <property type="entry name" value="CYTOCHROME P450"/>
    <property type="match status" value="1"/>
</dbReference>
<evidence type="ECO:0000256" key="6">
    <source>
        <dbReference type="ARBA" id="ARBA00022692"/>
    </source>
</evidence>